<evidence type="ECO:0000256" key="2">
    <source>
        <dbReference type="ARBA" id="ARBA00023015"/>
    </source>
</evidence>
<dbReference type="InterPro" id="IPR013324">
    <property type="entry name" value="RNA_pol_sigma_r3/r4-like"/>
</dbReference>
<sequence>MQKNKQLFEKFITQNIDSAYRFAYSYVKNQQYAEDVVSQSVIKALSALDRLKNPEFMKSWFYRIIINTSITYLNQNKKNVYMEIDDLNGFDNTVDTYEDIDLKETIERLPLKYRSIIILRYFEEFSLNEIATMLDENLNTVKTRLYKALKILKLEMDEVDL</sequence>
<dbReference type="GO" id="GO:0016987">
    <property type="term" value="F:sigma factor activity"/>
    <property type="evidence" value="ECO:0007669"/>
    <property type="project" value="UniProtKB-KW"/>
</dbReference>
<dbReference type="eggNOG" id="COG1595">
    <property type="taxonomic scope" value="Bacteria"/>
</dbReference>
<evidence type="ECO:0000313" key="7">
    <source>
        <dbReference type="EMBL" id="ACV63366.1"/>
    </source>
</evidence>
<evidence type="ECO:0000256" key="1">
    <source>
        <dbReference type="ARBA" id="ARBA00010641"/>
    </source>
</evidence>
<dbReference type="PANTHER" id="PTHR43133:SF60">
    <property type="entry name" value="RNA POLYMERASE SIGMA FACTOR SIGV"/>
    <property type="match status" value="1"/>
</dbReference>
<keyword evidence="3" id="KW-0731">Sigma factor</keyword>
<comment type="similarity">
    <text evidence="1">Belongs to the sigma-70 factor family. ECF subfamily.</text>
</comment>
<dbReference type="InterPro" id="IPR039425">
    <property type="entry name" value="RNA_pol_sigma-70-like"/>
</dbReference>
<keyword evidence="4" id="KW-0804">Transcription</keyword>
<dbReference type="Pfam" id="PF08281">
    <property type="entry name" value="Sigma70_r4_2"/>
    <property type="match status" value="1"/>
</dbReference>
<dbReference type="GO" id="GO:0006352">
    <property type="term" value="P:DNA-templated transcription initiation"/>
    <property type="evidence" value="ECO:0007669"/>
    <property type="project" value="InterPro"/>
</dbReference>
<evidence type="ECO:0000259" key="6">
    <source>
        <dbReference type="Pfam" id="PF08281"/>
    </source>
</evidence>
<organism evidence="7 8">
    <name type="scientific">Desulfofarcimen acetoxidans (strain ATCC 49208 / DSM 771 / KCTC 5769 / VKM B-1644 / 5575)</name>
    <name type="common">Desulfotomaculum acetoxidans</name>
    <dbReference type="NCBI Taxonomy" id="485916"/>
    <lineage>
        <taxon>Bacteria</taxon>
        <taxon>Bacillati</taxon>
        <taxon>Bacillota</taxon>
        <taxon>Clostridia</taxon>
        <taxon>Eubacteriales</taxon>
        <taxon>Peptococcaceae</taxon>
        <taxon>Desulfofarcimen</taxon>
    </lineage>
</organism>
<accession>C8W0X0</accession>
<dbReference type="PANTHER" id="PTHR43133">
    <property type="entry name" value="RNA POLYMERASE ECF-TYPE SIGMA FACTO"/>
    <property type="match status" value="1"/>
</dbReference>
<dbReference type="GO" id="GO:0003677">
    <property type="term" value="F:DNA binding"/>
    <property type="evidence" value="ECO:0007669"/>
    <property type="project" value="InterPro"/>
</dbReference>
<evidence type="ECO:0000256" key="4">
    <source>
        <dbReference type="ARBA" id="ARBA00023163"/>
    </source>
</evidence>
<dbReference type="InterPro" id="IPR013249">
    <property type="entry name" value="RNA_pol_sigma70_r4_t2"/>
</dbReference>
<dbReference type="SUPFAM" id="SSF88946">
    <property type="entry name" value="Sigma2 domain of RNA polymerase sigma factors"/>
    <property type="match status" value="1"/>
</dbReference>
<dbReference type="Pfam" id="PF04542">
    <property type="entry name" value="Sigma70_r2"/>
    <property type="match status" value="1"/>
</dbReference>
<dbReference type="Gene3D" id="1.10.1740.10">
    <property type="match status" value="1"/>
</dbReference>
<reference evidence="7 8" key="1">
    <citation type="journal article" date="2009" name="Stand. Genomic Sci.">
        <title>Complete genome sequence of Desulfotomaculum acetoxidans type strain (5575).</title>
        <authorList>
            <person name="Spring S."/>
            <person name="Lapidus A."/>
            <person name="Schroder M."/>
            <person name="Gleim D."/>
            <person name="Sims D."/>
            <person name="Meincke L."/>
            <person name="Glavina Del Rio T."/>
            <person name="Tice H."/>
            <person name="Copeland A."/>
            <person name="Cheng J.F."/>
            <person name="Lucas S."/>
            <person name="Chen F."/>
            <person name="Nolan M."/>
            <person name="Bruce D."/>
            <person name="Goodwin L."/>
            <person name="Pitluck S."/>
            <person name="Ivanova N."/>
            <person name="Mavromatis K."/>
            <person name="Mikhailova N."/>
            <person name="Pati A."/>
            <person name="Chen A."/>
            <person name="Palaniappan K."/>
            <person name="Land M."/>
            <person name="Hauser L."/>
            <person name="Chang Y.J."/>
            <person name="Jeffries C.D."/>
            <person name="Chain P."/>
            <person name="Saunders E."/>
            <person name="Brettin T."/>
            <person name="Detter J.C."/>
            <person name="Goker M."/>
            <person name="Bristow J."/>
            <person name="Eisen J.A."/>
            <person name="Markowitz V."/>
            <person name="Hugenholtz P."/>
            <person name="Kyrpides N.C."/>
            <person name="Klenk H.P."/>
            <person name="Han C."/>
        </authorList>
    </citation>
    <scope>NUCLEOTIDE SEQUENCE [LARGE SCALE GENOMIC DNA]</scope>
    <source>
        <strain evidence="8">ATCC 49208 / DSM 771 / VKM B-1644</strain>
    </source>
</reference>
<evidence type="ECO:0000256" key="3">
    <source>
        <dbReference type="ARBA" id="ARBA00023082"/>
    </source>
</evidence>
<dbReference type="SUPFAM" id="SSF88659">
    <property type="entry name" value="Sigma3 and sigma4 domains of RNA polymerase sigma factors"/>
    <property type="match status" value="1"/>
</dbReference>
<dbReference type="InterPro" id="IPR007627">
    <property type="entry name" value="RNA_pol_sigma70_r2"/>
</dbReference>
<evidence type="ECO:0000259" key="5">
    <source>
        <dbReference type="Pfam" id="PF04542"/>
    </source>
</evidence>
<dbReference type="EMBL" id="CP001720">
    <property type="protein sequence ID" value="ACV63366.1"/>
    <property type="molecule type" value="Genomic_DNA"/>
</dbReference>
<dbReference type="Gene3D" id="1.10.10.10">
    <property type="entry name" value="Winged helix-like DNA-binding domain superfamily/Winged helix DNA-binding domain"/>
    <property type="match status" value="1"/>
</dbReference>
<dbReference type="CDD" id="cd06171">
    <property type="entry name" value="Sigma70_r4"/>
    <property type="match status" value="1"/>
</dbReference>
<dbReference type="KEGG" id="dae:Dtox_2573"/>
<evidence type="ECO:0000313" key="8">
    <source>
        <dbReference type="Proteomes" id="UP000002217"/>
    </source>
</evidence>
<name>C8W0X0_DESAS</name>
<dbReference type="NCBIfam" id="TIGR02937">
    <property type="entry name" value="sigma70-ECF"/>
    <property type="match status" value="1"/>
</dbReference>
<feature type="domain" description="RNA polymerase sigma-70 region 2" evidence="5">
    <location>
        <begin position="12"/>
        <end position="77"/>
    </location>
</feature>
<dbReference type="InterPro" id="IPR014284">
    <property type="entry name" value="RNA_pol_sigma-70_dom"/>
</dbReference>
<gene>
    <name evidence="7" type="ordered locus">Dtox_2573</name>
</gene>
<dbReference type="RefSeq" id="WP_015758061.1">
    <property type="nucleotide sequence ID" value="NC_013216.1"/>
</dbReference>
<proteinExistence type="inferred from homology"/>
<dbReference type="STRING" id="485916.Dtox_2573"/>
<protein>
    <submittedName>
        <fullName evidence="7">RNA polymerase, sigma-24 subunit, ECF subfamily</fullName>
    </submittedName>
</protein>
<dbReference type="Proteomes" id="UP000002217">
    <property type="component" value="Chromosome"/>
</dbReference>
<dbReference type="HOGENOM" id="CLU_047691_3_1_9"/>
<dbReference type="InterPro" id="IPR036388">
    <property type="entry name" value="WH-like_DNA-bd_sf"/>
</dbReference>
<dbReference type="InterPro" id="IPR013325">
    <property type="entry name" value="RNA_pol_sigma_r2"/>
</dbReference>
<keyword evidence="8" id="KW-1185">Reference proteome</keyword>
<keyword evidence="2" id="KW-0805">Transcription regulation</keyword>
<dbReference type="OrthoDB" id="9784984at2"/>
<feature type="domain" description="RNA polymerase sigma factor 70 region 4 type 2" evidence="6">
    <location>
        <begin position="102"/>
        <end position="151"/>
    </location>
</feature>
<dbReference type="AlphaFoldDB" id="C8W0X0"/>